<evidence type="ECO:0000313" key="2">
    <source>
        <dbReference type="Proteomes" id="UP000077315"/>
    </source>
</evidence>
<dbReference type="AlphaFoldDB" id="A0A163AKN0"/>
<reference evidence="2" key="1">
    <citation type="submission" date="2015-06" db="EMBL/GenBank/DDBJ databases">
        <title>Expansion of signal transduction pathways in fungi by whole-genome duplication.</title>
        <authorList>
            <consortium name="DOE Joint Genome Institute"/>
            <person name="Corrochano L.M."/>
            <person name="Kuo A."/>
            <person name="Marcet-Houben M."/>
            <person name="Polaino S."/>
            <person name="Salamov A."/>
            <person name="Villalobos J.M."/>
            <person name="Alvarez M.I."/>
            <person name="Avalos J."/>
            <person name="Benito E.P."/>
            <person name="Benoit I."/>
            <person name="Burger G."/>
            <person name="Camino L.P."/>
            <person name="Canovas D."/>
            <person name="Cerda-Olmedo E."/>
            <person name="Cheng J.-F."/>
            <person name="Dominguez A."/>
            <person name="Elias M."/>
            <person name="Eslava A.P."/>
            <person name="Glaser F."/>
            <person name="Grimwood J."/>
            <person name="Gutierrez G."/>
            <person name="Heitman J."/>
            <person name="Henrissat B."/>
            <person name="Iturriaga E.A."/>
            <person name="Lang B.F."/>
            <person name="Lavin J.L."/>
            <person name="Lee S."/>
            <person name="Li W."/>
            <person name="Lindquist E."/>
            <person name="Lopez-Garcia S."/>
            <person name="Luque E.M."/>
            <person name="Marcos A.T."/>
            <person name="Martin J."/>
            <person name="McCluskey K."/>
            <person name="Medina H.R."/>
            <person name="Miralles-Duran A."/>
            <person name="Miyazaki A."/>
            <person name="Munoz-Torres E."/>
            <person name="Oguiza J.A."/>
            <person name="Ohm R."/>
            <person name="Olmedo M."/>
            <person name="Orejas M."/>
            <person name="Ortiz-Castellanos L."/>
            <person name="Pisabarro A.G."/>
            <person name="Rodriguez-Romero J."/>
            <person name="Ruiz-Herrera J."/>
            <person name="Ruiz-Vazquez R."/>
            <person name="Sanz C."/>
            <person name="Schackwitz W."/>
            <person name="Schmutz J."/>
            <person name="Shahriari M."/>
            <person name="Shelest E."/>
            <person name="Silva-Franco F."/>
            <person name="Soanes D."/>
            <person name="Syed K."/>
            <person name="Tagua V.G."/>
            <person name="Talbot N.J."/>
            <person name="Thon M."/>
            <person name="De vries R.P."/>
            <person name="Wiebenga A."/>
            <person name="Yadav J.S."/>
            <person name="Braun E.L."/>
            <person name="Baker S."/>
            <person name="Garre V."/>
            <person name="Horwitz B."/>
            <person name="Torres-Martinez S."/>
            <person name="Idnurm A."/>
            <person name="Herrera-Estrella A."/>
            <person name="Gabaldon T."/>
            <person name="Grigoriev I.V."/>
        </authorList>
    </citation>
    <scope>NUCLEOTIDE SEQUENCE [LARGE SCALE GENOMIC DNA]</scope>
    <source>
        <strain evidence="2">NRRL 1555(-)</strain>
    </source>
</reference>
<organism evidence="1 2">
    <name type="scientific">Phycomyces blakesleeanus (strain ATCC 8743b / DSM 1359 / FGSC 10004 / NBRC 33097 / NRRL 1555)</name>
    <dbReference type="NCBI Taxonomy" id="763407"/>
    <lineage>
        <taxon>Eukaryota</taxon>
        <taxon>Fungi</taxon>
        <taxon>Fungi incertae sedis</taxon>
        <taxon>Mucoromycota</taxon>
        <taxon>Mucoromycotina</taxon>
        <taxon>Mucoromycetes</taxon>
        <taxon>Mucorales</taxon>
        <taxon>Phycomycetaceae</taxon>
        <taxon>Phycomyces</taxon>
    </lineage>
</organism>
<dbReference type="EMBL" id="KV440979">
    <property type="protein sequence ID" value="OAD74161.1"/>
    <property type="molecule type" value="Genomic_DNA"/>
</dbReference>
<dbReference type="Proteomes" id="UP000077315">
    <property type="component" value="Unassembled WGS sequence"/>
</dbReference>
<accession>A0A163AKN0</accession>
<dbReference type="GeneID" id="29002103"/>
<evidence type="ECO:0008006" key="3">
    <source>
        <dbReference type="Google" id="ProtNLM"/>
    </source>
</evidence>
<dbReference type="RefSeq" id="XP_018292201.1">
    <property type="nucleotide sequence ID" value="XM_018441197.1"/>
</dbReference>
<gene>
    <name evidence="1" type="ORF">PHYBLDRAFT_63887</name>
</gene>
<keyword evidence="2" id="KW-1185">Reference proteome</keyword>
<dbReference type="InParanoid" id="A0A163AKN0"/>
<proteinExistence type="predicted"/>
<dbReference type="VEuPathDB" id="FungiDB:PHYBLDRAFT_63887"/>
<evidence type="ECO:0000313" key="1">
    <source>
        <dbReference type="EMBL" id="OAD74161.1"/>
    </source>
</evidence>
<sequence length="139" mass="15759">MELDIHTTQPTHRVSACSSSLVTYLFNLNRNCDSSVYNLNRISLDTVGIVSLLLLVLTLDMKRRILSLCRKYTARIPNCACNEPEASDAARMNYVSTTNPPKVLEIPFEILILIASNFNEYDMKHFSMVTTVLLPYIDI</sequence>
<name>A0A163AKN0_PHYB8</name>
<protein>
    <recommendedName>
        <fullName evidence="3">F-box domain-containing protein</fullName>
    </recommendedName>
</protein>